<dbReference type="RefSeq" id="WP_143157578.1">
    <property type="nucleotide sequence ID" value="NZ_FQYR01000002.1"/>
</dbReference>
<reference evidence="2 3" key="1">
    <citation type="submission" date="2016-11" db="EMBL/GenBank/DDBJ databases">
        <authorList>
            <person name="Jaros S."/>
            <person name="Januszkiewicz K."/>
            <person name="Wedrychowicz H."/>
        </authorList>
    </citation>
    <scope>NUCLEOTIDE SEQUENCE [LARGE SCALE GENOMIC DNA]</scope>
    <source>
        <strain evidence="2 3">DSM 18772</strain>
    </source>
</reference>
<feature type="domain" description="Schlafen AlbA-2" evidence="1">
    <location>
        <begin position="13"/>
        <end position="143"/>
    </location>
</feature>
<dbReference type="Pfam" id="PF04326">
    <property type="entry name" value="SLFN_AlbA_2"/>
    <property type="match status" value="1"/>
</dbReference>
<organism evidence="2 3">
    <name type="scientific">Rubritalea squalenifaciens DSM 18772</name>
    <dbReference type="NCBI Taxonomy" id="1123071"/>
    <lineage>
        <taxon>Bacteria</taxon>
        <taxon>Pseudomonadati</taxon>
        <taxon>Verrucomicrobiota</taxon>
        <taxon>Verrucomicrobiia</taxon>
        <taxon>Verrucomicrobiales</taxon>
        <taxon>Rubritaleaceae</taxon>
        <taxon>Rubritalea</taxon>
    </lineage>
</organism>
<dbReference type="Proteomes" id="UP000184510">
    <property type="component" value="Unassembled WGS sequence"/>
</dbReference>
<dbReference type="OrthoDB" id="9813719at2"/>
<gene>
    <name evidence="2" type="ORF">SAMN02745181_0123</name>
</gene>
<evidence type="ECO:0000313" key="3">
    <source>
        <dbReference type="Proteomes" id="UP000184510"/>
    </source>
</evidence>
<accession>A0A1M6B5C1</accession>
<dbReference type="EMBL" id="FQYR01000002">
    <property type="protein sequence ID" value="SHI43954.1"/>
    <property type="molecule type" value="Genomic_DNA"/>
</dbReference>
<keyword evidence="2" id="KW-0238">DNA-binding</keyword>
<keyword evidence="3" id="KW-1185">Reference proteome</keyword>
<protein>
    <submittedName>
        <fullName evidence="2">Putative DNA-binding domain-containing protein</fullName>
    </submittedName>
</protein>
<dbReference type="InterPro" id="IPR007421">
    <property type="entry name" value="Schlafen_AlbA_2_dom"/>
</dbReference>
<dbReference type="STRING" id="1123071.SAMN02745181_0123"/>
<dbReference type="InParanoid" id="A0A1M6B5C1"/>
<evidence type="ECO:0000259" key="1">
    <source>
        <dbReference type="Pfam" id="PF04326"/>
    </source>
</evidence>
<proteinExistence type="predicted"/>
<sequence length="156" mass="17355">MTLDPLLPPDFIENRRIEAKLAQGRDGRGDLPDSIWETYSAFANSGGGSIYLGVKELSESHYVAVGIPDIEKVMGQFWNCLGDRNVVSHRLICDKDLVQVMTKTGNPMLIIRVPGASADIQPVYIHGDPYSGTYKRIRSSDVRCSREEVQEMLDAL</sequence>
<dbReference type="InterPro" id="IPR038461">
    <property type="entry name" value="Schlafen_AlbA_2_dom_sf"/>
</dbReference>
<name>A0A1M6B5C1_9BACT</name>
<evidence type="ECO:0000313" key="2">
    <source>
        <dbReference type="EMBL" id="SHI43954.1"/>
    </source>
</evidence>
<dbReference type="Gene3D" id="3.30.950.30">
    <property type="entry name" value="Schlafen, AAA domain"/>
    <property type="match status" value="1"/>
</dbReference>
<dbReference type="GO" id="GO:0003677">
    <property type="term" value="F:DNA binding"/>
    <property type="evidence" value="ECO:0007669"/>
    <property type="project" value="UniProtKB-KW"/>
</dbReference>
<dbReference type="AlphaFoldDB" id="A0A1M6B5C1"/>